<keyword evidence="1" id="KW-0433">Leucine-rich repeat</keyword>
<accession>A0A1D2VGP9</accession>
<gene>
    <name evidence="3" type="ORF">ASCRUDRAFT_76199</name>
</gene>
<proteinExistence type="predicted"/>
<dbReference type="Proteomes" id="UP000095038">
    <property type="component" value="Unassembled WGS sequence"/>
</dbReference>
<reference evidence="4" key="1">
    <citation type="submission" date="2016-05" db="EMBL/GenBank/DDBJ databases">
        <title>Comparative genomics of biotechnologically important yeasts.</title>
        <authorList>
            <consortium name="DOE Joint Genome Institute"/>
            <person name="Riley R."/>
            <person name="Haridas S."/>
            <person name="Wolfe K.H."/>
            <person name="Lopes M.R."/>
            <person name="Hittinger C.T."/>
            <person name="Goker M."/>
            <person name="Salamov A."/>
            <person name="Wisecaver J."/>
            <person name="Long T.M."/>
            <person name="Aerts A.L."/>
            <person name="Barry K."/>
            <person name="Choi C."/>
            <person name="Clum A."/>
            <person name="Coughlan A.Y."/>
            <person name="Deshpande S."/>
            <person name="Douglass A.P."/>
            <person name="Hanson S.J."/>
            <person name="Klenk H.-P."/>
            <person name="Labutti K."/>
            <person name="Lapidus A."/>
            <person name="Lindquist E."/>
            <person name="Lipzen A."/>
            <person name="Meier-Kolthoff J.P."/>
            <person name="Ohm R.A."/>
            <person name="Otillar R.P."/>
            <person name="Pangilinan J."/>
            <person name="Peng Y."/>
            <person name="Rokas A."/>
            <person name="Rosa C.A."/>
            <person name="Scheuner C."/>
            <person name="Sibirny A.A."/>
            <person name="Slot J.C."/>
            <person name="Stielow J.B."/>
            <person name="Sun H."/>
            <person name="Kurtzman C.P."/>
            <person name="Blackwell M."/>
            <person name="Grigoriev I.V."/>
            <person name="Jeffries T.W."/>
        </authorList>
    </citation>
    <scope>NUCLEOTIDE SEQUENCE [LARGE SCALE GENOMIC DNA]</scope>
    <source>
        <strain evidence="4">DSM 1968</strain>
    </source>
</reference>
<dbReference type="InterPro" id="IPR032675">
    <property type="entry name" value="LRR_dom_sf"/>
</dbReference>
<dbReference type="PANTHER" id="PTHR46652">
    <property type="entry name" value="LEUCINE-RICH REPEAT AND IQ DOMAIN-CONTAINING PROTEIN 1-RELATED"/>
    <property type="match status" value="1"/>
</dbReference>
<evidence type="ECO:0000256" key="2">
    <source>
        <dbReference type="ARBA" id="ARBA00022737"/>
    </source>
</evidence>
<dbReference type="InterPro" id="IPR001611">
    <property type="entry name" value="Leu-rich_rpt"/>
</dbReference>
<keyword evidence="4" id="KW-1185">Reference proteome</keyword>
<dbReference type="STRING" id="1344418.A0A1D2VGP9"/>
<dbReference type="OrthoDB" id="266138at2759"/>
<evidence type="ECO:0000313" key="3">
    <source>
        <dbReference type="EMBL" id="ODV60834.1"/>
    </source>
</evidence>
<name>A0A1D2VGP9_9ASCO</name>
<organism evidence="3 4">
    <name type="scientific">Ascoidea rubescens DSM 1968</name>
    <dbReference type="NCBI Taxonomy" id="1344418"/>
    <lineage>
        <taxon>Eukaryota</taxon>
        <taxon>Fungi</taxon>
        <taxon>Dikarya</taxon>
        <taxon>Ascomycota</taxon>
        <taxon>Saccharomycotina</taxon>
        <taxon>Saccharomycetes</taxon>
        <taxon>Ascoideaceae</taxon>
        <taxon>Ascoidea</taxon>
    </lineage>
</organism>
<dbReference type="AlphaFoldDB" id="A0A1D2VGP9"/>
<dbReference type="InParanoid" id="A0A1D2VGP9"/>
<dbReference type="EMBL" id="KV454481">
    <property type="protein sequence ID" value="ODV60834.1"/>
    <property type="molecule type" value="Genomic_DNA"/>
</dbReference>
<keyword evidence="2" id="KW-0677">Repeat</keyword>
<protein>
    <submittedName>
        <fullName evidence="3">Outer arm dynein light chain 1</fullName>
    </submittedName>
</protein>
<dbReference type="PANTHER" id="PTHR46652:SF8">
    <property type="entry name" value="LEUCINE RICH REPEAT CONTAINING 23"/>
    <property type="match status" value="1"/>
</dbReference>
<dbReference type="Gene3D" id="3.80.10.10">
    <property type="entry name" value="Ribonuclease Inhibitor"/>
    <property type="match status" value="1"/>
</dbReference>
<dbReference type="InterPro" id="IPR050836">
    <property type="entry name" value="SDS22/Internalin_LRR"/>
</dbReference>
<dbReference type="SUPFAM" id="SSF52058">
    <property type="entry name" value="L domain-like"/>
    <property type="match status" value="1"/>
</dbReference>
<evidence type="ECO:0000313" key="4">
    <source>
        <dbReference type="Proteomes" id="UP000095038"/>
    </source>
</evidence>
<evidence type="ECO:0000256" key="1">
    <source>
        <dbReference type="ARBA" id="ARBA00022614"/>
    </source>
</evidence>
<dbReference type="GeneID" id="30967010"/>
<dbReference type="Pfam" id="PF00560">
    <property type="entry name" value="LRR_1"/>
    <property type="match status" value="1"/>
</dbReference>
<sequence>MIDKLDFNVFNHMIYLNKLKLNYNRLQKISFKNRYYIRDKYIRIILPNLRALEVENCRVETIVFENMNMGRDFGCLRAISLAGNKISKIQGIDCLVGLKAAYFQNNKITDLSQIARLNNLVCLRLSSNLITSSNLIELGNLKHLEKLNLMNNKIDEIPGYFKNFKKMTALYISKNEISRIINLPPNLMSLGMTNVGMIKEIDLNYFEERDIEIQASITNFQRLFNYGLYNYIKTNFFPEISLYQPKLCT</sequence>
<dbReference type="RefSeq" id="XP_020047141.1">
    <property type="nucleotide sequence ID" value="XM_020193374.1"/>
</dbReference>
<dbReference type="PROSITE" id="PS51450">
    <property type="entry name" value="LRR"/>
    <property type="match status" value="2"/>
</dbReference>
<dbReference type="SMART" id="SM00365">
    <property type="entry name" value="LRR_SD22"/>
    <property type="match status" value="3"/>
</dbReference>